<evidence type="ECO:0000256" key="1">
    <source>
        <dbReference type="SAM" id="SignalP"/>
    </source>
</evidence>
<dbReference type="Pfam" id="PF02408">
    <property type="entry name" value="CUB_2"/>
    <property type="match status" value="1"/>
</dbReference>
<dbReference type="AlphaFoldDB" id="A0A9P1N1P1"/>
<evidence type="ECO:0000313" key="6">
    <source>
        <dbReference type="Proteomes" id="UP001152747"/>
    </source>
</evidence>
<evidence type="ECO:0000259" key="4">
    <source>
        <dbReference type="Pfam" id="PF24512"/>
    </source>
</evidence>
<dbReference type="Pfam" id="PF24511">
    <property type="entry name" value="DUF7591"/>
    <property type="match status" value="1"/>
</dbReference>
<reference evidence="5" key="1">
    <citation type="submission" date="2022-11" db="EMBL/GenBank/DDBJ databases">
        <authorList>
            <person name="Kikuchi T."/>
        </authorList>
    </citation>
    <scope>NUCLEOTIDE SEQUENCE</scope>
    <source>
        <strain evidence="5">PS1010</strain>
    </source>
</reference>
<dbReference type="InterPro" id="IPR056014">
    <property type="entry name" value="DUF7592"/>
</dbReference>
<dbReference type="Proteomes" id="UP001152747">
    <property type="component" value="Unassembled WGS sequence"/>
</dbReference>
<keyword evidence="1" id="KW-0732">Signal</keyword>
<comment type="caution">
    <text evidence="5">The sequence shown here is derived from an EMBL/GenBank/DDBJ whole genome shotgun (WGS) entry which is preliminary data.</text>
</comment>
<organism evidence="5 6">
    <name type="scientific">Caenorhabditis angaria</name>
    <dbReference type="NCBI Taxonomy" id="860376"/>
    <lineage>
        <taxon>Eukaryota</taxon>
        <taxon>Metazoa</taxon>
        <taxon>Ecdysozoa</taxon>
        <taxon>Nematoda</taxon>
        <taxon>Chromadorea</taxon>
        <taxon>Rhabditida</taxon>
        <taxon>Rhabditina</taxon>
        <taxon>Rhabditomorpha</taxon>
        <taxon>Rhabditoidea</taxon>
        <taxon>Rhabditidae</taxon>
        <taxon>Peloderinae</taxon>
        <taxon>Caenorhabditis</taxon>
    </lineage>
</organism>
<keyword evidence="6" id="KW-1185">Reference proteome</keyword>
<name>A0A9P1N1P1_9PELO</name>
<dbReference type="Pfam" id="PF24512">
    <property type="entry name" value="DUF7592"/>
    <property type="match status" value="1"/>
</dbReference>
<accession>A0A9P1N1P1</accession>
<feature type="chain" id="PRO_5040334709" description="CUB-like domain-containing protein" evidence="1">
    <location>
        <begin position="17"/>
        <end position="483"/>
    </location>
</feature>
<feature type="signal peptide" evidence="1">
    <location>
        <begin position="1"/>
        <end position="16"/>
    </location>
</feature>
<dbReference type="InterPro" id="IPR056013">
    <property type="entry name" value="DUF7591"/>
</dbReference>
<proteinExistence type="predicted"/>
<dbReference type="PANTHER" id="PTHR47920">
    <property type="entry name" value="PROTEIN CBG13378-RELATED"/>
    <property type="match status" value="1"/>
</dbReference>
<gene>
    <name evidence="5" type="ORF">CAMP_LOCUS10802</name>
</gene>
<evidence type="ECO:0000313" key="5">
    <source>
        <dbReference type="EMBL" id="CAI5448165.1"/>
    </source>
</evidence>
<dbReference type="InterPro" id="IPR035914">
    <property type="entry name" value="Sperma_CUB_dom_sf"/>
</dbReference>
<dbReference type="PANTHER" id="PTHR47920:SF1">
    <property type="entry name" value="CUB-LIKE DOMAIN-CONTAINING PROTEIN"/>
    <property type="match status" value="1"/>
</dbReference>
<dbReference type="OrthoDB" id="5834179at2759"/>
<dbReference type="EMBL" id="CANHGI010000004">
    <property type="protein sequence ID" value="CAI5448165.1"/>
    <property type="molecule type" value="Genomic_DNA"/>
</dbReference>
<protein>
    <recommendedName>
        <fullName evidence="7">CUB-like domain-containing protein</fullName>
    </recommendedName>
</protein>
<feature type="domain" description="CUB-like" evidence="2">
    <location>
        <begin position="17"/>
        <end position="136"/>
    </location>
</feature>
<dbReference type="SUPFAM" id="SSF49854">
    <property type="entry name" value="Spermadhesin, CUB domain"/>
    <property type="match status" value="1"/>
</dbReference>
<dbReference type="InterPro" id="IPR003366">
    <property type="entry name" value="CUB-like_dom"/>
</dbReference>
<evidence type="ECO:0000259" key="2">
    <source>
        <dbReference type="Pfam" id="PF02408"/>
    </source>
</evidence>
<evidence type="ECO:0008006" key="7">
    <source>
        <dbReference type="Google" id="ProtNLM"/>
    </source>
</evidence>
<sequence>MLFIFFFFAFFTSVYSESYVCNGTNTIQAPANLSQVLNFPNTWNISQTIVPNYAQNQDCRWDIEVPQGYYANLLISSVTKTPSWVRVIYSNGYVDEIYVIVNGPYMFVSPTFTVLLHAAAGYSGGLAFEVTYVPIPTFNPINYGVSKTDPQIIKNITSCVITAPTQVSLIASATNPLEFFNNLRKFVVYDGPDANSPFIGTLEQVLFSDKQLVSSGNQMTVTNLIPSLPYLDNFIVVQDYSSVKQFTRFRITTCTGTNDCFCELDATNGTAAVVAVSKSDQYLKSLSIAPTSNLTVYYGSIQNSNIVKTFKANDTGFPQKLNNYITTISLDSNIATVVFSYDSPNENWNTVTDKRTGYVSSPNYGIDSVDQSVNETFTGNDVYNYTTKVISNGLVGKATLQITTYDKFNNIIDDHNYTSNSIPTSIEDVHPGKTLSIIYQSNGEKTNGVLIDFSVLKTGSNSCAIQFVWAVFLVKLVISFIDF</sequence>
<feature type="domain" description="DUF7591" evidence="3">
    <location>
        <begin position="242"/>
        <end position="341"/>
    </location>
</feature>
<feature type="domain" description="DUF7592" evidence="4">
    <location>
        <begin position="146"/>
        <end position="224"/>
    </location>
</feature>
<evidence type="ECO:0000259" key="3">
    <source>
        <dbReference type="Pfam" id="PF24511"/>
    </source>
</evidence>